<dbReference type="AlphaFoldDB" id="A0A656GF27"/>
<dbReference type="Proteomes" id="UP000003465">
    <property type="component" value="Unassembled WGS sequence"/>
</dbReference>
<evidence type="ECO:0000313" key="1">
    <source>
        <dbReference type="EMBL" id="EGH24169.1"/>
    </source>
</evidence>
<name>A0A656GF27_PSEA0</name>
<gene>
    <name evidence="1" type="ORF">PSYMO_22958</name>
</gene>
<protein>
    <submittedName>
        <fullName evidence="1">Patatin family protein</fullName>
    </submittedName>
</protein>
<reference evidence="1 2" key="1">
    <citation type="journal article" date="2011" name="PLoS Pathog.">
        <title>Dynamic evolution of pathogenicity revealed by sequencing and comparative genomics of 19 Pseudomonas syringae isolates.</title>
        <authorList>
            <person name="Baltrus D.A."/>
            <person name="Nishimura M.T."/>
            <person name="Romanchuk A."/>
            <person name="Chang J.H."/>
            <person name="Mukhtar M.S."/>
            <person name="Cherkis K."/>
            <person name="Roach J."/>
            <person name="Grant S.R."/>
            <person name="Jones C.D."/>
            <person name="Dangl J.L."/>
        </authorList>
    </citation>
    <scope>NUCLEOTIDE SEQUENCE [LARGE SCALE GENOMIC DNA]</scope>
    <source>
        <strain evidence="1 2">301020</strain>
    </source>
</reference>
<dbReference type="EMBL" id="AEAG01000891">
    <property type="protein sequence ID" value="EGH24169.1"/>
    <property type="molecule type" value="Genomic_DNA"/>
</dbReference>
<feature type="non-terminal residue" evidence="1">
    <location>
        <position position="1"/>
    </location>
</feature>
<sequence length="96" mass="10541">SALLPCDQIRQPGMEPVEVLVISPSRPLDEIAARHRRELPPALRTFLRGPGATKSSGASVLSYLLFESGYCSELIELGRHDAIAQGAELKRFLRLT</sequence>
<comment type="caution">
    <text evidence="1">The sequence shown here is derived from an EMBL/GenBank/DDBJ whole genome shotgun (WGS) entry which is preliminary data.</text>
</comment>
<organism evidence="1 2">
    <name type="scientific">Pseudomonas amygdali pv. mori str. 301020</name>
    <dbReference type="NCBI Taxonomy" id="629261"/>
    <lineage>
        <taxon>Bacteria</taxon>
        <taxon>Pseudomonadati</taxon>
        <taxon>Pseudomonadota</taxon>
        <taxon>Gammaproteobacteria</taxon>
        <taxon>Pseudomonadales</taxon>
        <taxon>Pseudomonadaceae</taxon>
        <taxon>Pseudomonas</taxon>
        <taxon>Pseudomonas amygdali</taxon>
    </lineage>
</organism>
<accession>A0A656GF27</accession>
<proteinExistence type="predicted"/>
<evidence type="ECO:0000313" key="2">
    <source>
        <dbReference type="Proteomes" id="UP000003465"/>
    </source>
</evidence>